<evidence type="ECO:0000313" key="2">
    <source>
        <dbReference type="EMBL" id="MBO2010356.1"/>
    </source>
</evidence>
<evidence type="ECO:0000259" key="1">
    <source>
        <dbReference type="PROSITE" id="PS51346"/>
    </source>
</evidence>
<dbReference type="Gene3D" id="1.10.575.10">
    <property type="entry name" value="P1 Nuclease"/>
    <property type="match status" value="1"/>
</dbReference>
<dbReference type="InterPro" id="IPR001531">
    <property type="entry name" value="Zn_PLipaseC"/>
</dbReference>
<dbReference type="InterPro" id="IPR008947">
    <property type="entry name" value="PLipase_C/P1_nuclease_dom_sf"/>
</dbReference>
<dbReference type="SMART" id="SM00770">
    <property type="entry name" value="Zn_dep_PLPC"/>
    <property type="match status" value="1"/>
</dbReference>
<dbReference type="RefSeq" id="WP_208175982.1">
    <property type="nucleotide sequence ID" value="NZ_JAGETZ010000006.1"/>
</dbReference>
<keyword evidence="3" id="KW-1185">Reference proteome</keyword>
<gene>
    <name evidence="2" type="ORF">J4E00_14940</name>
</gene>
<feature type="domain" description="Zn-dependent PLC" evidence="1">
    <location>
        <begin position="156"/>
        <end position="453"/>
    </location>
</feature>
<accession>A0ABS3QGW1</accession>
<dbReference type="PROSITE" id="PS51346">
    <property type="entry name" value="PROKAR_ZN_DEPEND_PLPC_2"/>
    <property type="match status" value="1"/>
</dbReference>
<dbReference type="SUPFAM" id="SSF75005">
    <property type="entry name" value="Arabinanase/levansucrase/invertase"/>
    <property type="match status" value="1"/>
</dbReference>
<dbReference type="EMBL" id="JAGETZ010000006">
    <property type="protein sequence ID" value="MBO2010356.1"/>
    <property type="molecule type" value="Genomic_DNA"/>
</dbReference>
<sequence>MTRTSMLSFEGQWVAVAAEPNRPVQFFDGRGTLARCAFEQVPLAGGGVALHWFAGNQYLTAFPDGRLYGWAVPAGELQDAGHNGPYAFLLDQGPDGSYQLRSRDGRVLGNPDGLRLDGRQWNEPLKLKLNDGAPDFSRLQNACGSDHGSHDPHTRRVQWEKEVHANMVGRAFNVFGLLREHEEARRLHDLFGNFSEAKKEPGHQNTRQEDLMEQLQDGLLKADVESLYSGVIAGKNAFYKHFFDPRVRQNYLGDFDYLLNLFSGTPENNFTDNAYTEALRYAQQAADYFGMADDHEMHKKGAFALGLALHYVSDLSQPMHATNTINFPLFGEDSNFGDWRHHNLETYADEHRNSYLLPAEAFNWDDIRPDNAEFESETMPALLDKIAWKSVDIYNNTLEPVMNKALWNMYKGNLFSDEQVGPALRQAIPHGQRASAAFLLLWSRLGLGHVWSTSKLNMGDQSAWAPNFFRHGNRNWVVLADSNAHDTRFHSMNGNFEPDNVQNFVHGSSNCFEVPSVVSDGGQQLVSAWHAHGSMSLWTGFATCTDLTRYTEWHHVNLPDARIKDYTSPTVFHIQGRIWMIWVDYGHCLPGGEGIYISLADTNSRSWSTPRKIPGVGTTHSPAVLVRGNQLWLAWTGTQSHEGIFWTTSTDCENWDAQQQTRFVSRSGPGLGVLRGMPYLFWRAPDDAIHYSIFSNNQWSFPPRPVLTPDVWSHQDVRAVTLEDQIVVGWSNSWWPHRLVLKDGYKA</sequence>
<reference evidence="2 3" key="1">
    <citation type="submission" date="2021-03" db="EMBL/GenBank/DDBJ databases">
        <authorList>
            <person name="Kim M.K."/>
        </authorList>
    </citation>
    <scope>NUCLEOTIDE SEQUENCE [LARGE SCALE GENOMIC DNA]</scope>
    <source>
        <strain evidence="2 3">BT442</strain>
    </source>
</reference>
<evidence type="ECO:0000313" key="3">
    <source>
        <dbReference type="Proteomes" id="UP000664369"/>
    </source>
</evidence>
<organism evidence="2 3">
    <name type="scientific">Hymenobacter negativus</name>
    <dbReference type="NCBI Taxonomy" id="2795026"/>
    <lineage>
        <taxon>Bacteria</taxon>
        <taxon>Pseudomonadati</taxon>
        <taxon>Bacteroidota</taxon>
        <taxon>Cytophagia</taxon>
        <taxon>Cytophagales</taxon>
        <taxon>Hymenobacteraceae</taxon>
        <taxon>Hymenobacter</taxon>
    </lineage>
</organism>
<dbReference type="Proteomes" id="UP000664369">
    <property type="component" value="Unassembled WGS sequence"/>
</dbReference>
<name>A0ABS3QGW1_9BACT</name>
<comment type="caution">
    <text evidence="2">The sequence shown here is derived from an EMBL/GenBank/DDBJ whole genome shotgun (WGS) entry which is preliminary data.</text>
</comment>
<protein>
    <recommendedName>
        <fullName evidence="1">Zn-dependent PLC domain-containing protein</fullName>
    </recommendedName>
</protein>
<dbReference type="InterPro" id="IPR023296">
    <property type="entry name" value="Glyco_hydro_beta-prop_sf"/>
</dbReference>
<dbReference type="SUPFAM" id="SSF48537">
    <property type="entry name" value="Phospholipase C/P1 nuclease"/>
    <property type="match status" value="1"/>
</dbReference>
<proteinExistence type="predicted"/>